<dbReference type="Proteomes" id="UP000790787">
    <property type="component" value="Chromosome 22"/>
</dbReference>
<reference evidence="2" key="2">
    <citation type="submission" date="2025-08" db="UniProtKB">
        <authorList>
            <consortium name="RefSeq"/>
        </authorList>
    </citation>
    <scope>IDENTIFICATION</scope>
    <source>
        <tissue evidence="2">Leaf</tissue>
    </source>
</reference>
<organism evidence="1 2">
    <name type="scientific">Nicotiana tabacum</name>
    <name type="common">Common tobacco</name>
    <dbReference type="NCBI Taxonomy" id="4097"/>
    <lineage>
        <taxon>Eukaryota</taxon>
        <taxon>Viridiplantae</taxon>
        <taxon>Streptophyta</taxon>
        <taxon>Embryophyta</taxon>
        <taxon>Tracheophyta</taxon>
        <taxon>Spermatophyta</taxon>
        <taxon>Magnoliopsida</taxon>
        <taxon>eudicotyledons</taxon>
        <taxon>Gunneridae</taxon>
        <taxon>Pentapetalae</taxon>
        <taxon>asterids</taxon>
        <taxon>lamiids</taxon>
        <taxon>Solanales</taxon>
        <taxon>Solanaceae</taxon>
        <taxon>Nicotianoideae</taxon>
        <taxon>Nicotianeae</taxon>
        <taxon>Nicotiana</taxon>
    </lineage>
</organism>
<keyword evidence="1" id="KW-1185">Reference proteome</keyword>
<evidence type="ECO:0000313" key="1">
    <source>
        <dbReference type="Proteomes" id="UP000790787"/>
    </source>
</evidence>
<evidence type="ECO:0000313" key="2">
    <source>
        <dbReference type="RefSeq" id="XP_075098919.1"/>
    </source>
</evidence>
<proteinExistence type="predicted"/>
<dbReference type="RefSeq" id="XP_075098919.1">
    <property type="nucleotide sequence ID" value="XM_075242818.1"/>
</dbReference>
<sequence>MVAIMEPFVDKRKIDVPNGKIWLFCSHNWPISVRDTDDQQITIKVANGTGNKNIWIKTVYAKCTTVERKDLWDAIDNLNMVIDGPRCIGGDFNVIWDSNEKVGGKPHRAYKSLDFINCLNNCGMIDIGYIGSIYTWCNNKIPGKRIWKRLDRVFVNNDWDHIFQNNTVKHLPRIGSDHRPLLIQISGNPMWRLQSKLKLLTRRLSEWSREFVKDINEHVANWEAEMHALEEDDSILDCIPHRINDKDNDILTAMPYEEEIKGAVFTVSSYSLAGTDVVMEDKLIQPLPANSTLAQIKVHLDEKTKKYKAKTIIQNLVADSIFYKIIAYETAKEAWKTLKQEYQGSERGRQNQILNLKRDFESLRMQDDETIAKVPKINHLAYADDLMIFTGGNNKSVKFIMKQISNYENASGQLVNRNKSFFITVPRASPSRINRMRNATGFMDKNFPFNYLGCPIYIGRKKIIYFDAMVDKVDKRLSGWQGKILSVGRRMVLIKYVLQSMHIYTLFAMSPPKETLTLLEKYFANFFWGDSGDEEISLEFLEKVMSA</sequence>
<name>A0AC58TNW9_TOBAC</name>
<protein>
    <submittedName>
        <fullName evidence="2">Uncharacterized protein LOC142175818</fullName>
    </submittedName>
</protein>
<reference evidence="1" key="1">
    <citation type="journal article" date="2014" name="Nat. Commun.">
        <title>The tobacco genome sequence and its comparison with those of tomato and potato.</title>
        <authorList>
            <person name="Sierro N."/>
            <person name="Battey J.N."/>
            <person name="Ouadi S."/>
            <person name="Bakaher N."/>
            <person name="Bovet L."/>
            <person name="Willig A."/>
            <person name="Goepfert S."/>
            <person name="Peitsch M.C."/>
            <person name="Ivanov N.V."/>
        </authorList>
    </citation>
    <scope>NUCLEOTIDE SEQUENCE [LARGE SCALE GENOMIC DNA]</scope>
</reference>
<accession>A0AC58TNW9</accession>
<gene>
    <name evidence="2" type="primary">LOC142175818</name>
</gene>